<accession>A0ABN9VYT9</accession>
<proteinExistence type="predicted"/>
<keyword evidence="1 5" id="KW-0479">Metal-binding</keyword>
<feature type="domain" description="C3H1-type" evidence="7">
    <location>
        <begin position="40"/>
        <end position="67"/>
    </location>
</feature>
<comment type="caution">
    <text evidence="8">The sequence shown here is derived from an EMBL/GenBank/DDBJ whole genome shotgun (WGS) entry which is preliminary data.</text>
</comment>
<gene>
    <name evidence="8" type="ORF">PCOR1329_LOCUS61511</name>
</gene>
<reference evidence="8" key="1">
    <citation type="submission" date="2023-10" db="EMBL/GenBank/DDBJ databases">
        <authorList>
            <person name="Chen Y."/>
            <person name="Shah S."/>
            <person name="Dougan E. K."/>
            <person name="Thang M."/>
            <person name="Chan C."/>
        </authorList>
    </citation>
    <scope>NUCLEOTIDE SEQUENCE [LARGE SCALE GENOMIC DNA]</scope>
</reference>
<name>A0ABN9VYT9_9DINO</name>
<evidence type="ECO:0000313" key="8">
    <source>
        <dbReference type="EMBL" id="CAK0877455.1"/>
    </source>
</evidence>
<dbReference type="PANTHER" id="PTHR12547:SF18">
    <property type="entry name" value="PROTEIN TIS11"/>
    <property type="match status" value="1"/>
</dbReference>
<feature type="zinc finger region" description="C3H1-type" evidence="5">
    <location>
        <begin position="40"/>
        <end position="67"/>
    </location>
</feature>
<feature type="zinc finger region" description="C3H1-type" evidence="5">
    <location>
        <begin position="75"/>
        <end position="103"/>
    </location>
</feature>
<dbReference type="Proteomes" id="UP001189429">
    <property type="component" value="Unassembled WGS sequence"/>
</dbReference>
<feature type="region of interest" description="Disordered" evidence="6">
    <location>
        <begin position="147"/>
        <end position="178"/>
    </location>
</feature>
<keyword evidence="2" id="KW-0677">Repeat</keyword>
<dbReference type="PANTHER" id="PTHR12547">
    <property type="entry name" value="CCCH ZINC FINGER/TIS11-RELATED"/>
    <property type="match status" value="1"/>
</dbReference>
<evidence type="ECO:0000256" key="1">
    <source>
        <dbReference type="ARBA" id="ARBA00022723"/>
    </source>
</evidence>
<keyword evidence="9" id="KW-1185">Reference proteome</keyword>
<evidence type="ECO:0000259" key="7">
    <source>
        <dbReference type="PROSITE" id="PS50103"/>
    </source>
</evidence>
<dbReference type="InterPro" id="IPR045877">
    <property type="entry name" value="ZFP36-like"/>
</dbReference>
<feature type="compositionally biased region" description="Low complexity" evidence="6">
    <location>
        <begin position="247"/>
        <end position="258"/>
    </location>
</feature>
<protein>
    <recommendedName>
        <fullName evidence="7">C3H1-type domain-containing protein</fullName>
    </recommendedName>
</protein>
<dbReference type="SUPFAM" id="SSF90229">
    <property type="entry name" value="CCCH zinc finger"/>
    <property type="match status" value="2"/>
</dbReference>
<dbReference type="Pfam" id="PF00642">
    <property type="entry name" value="zf-CCCH"/>
    <property type="match status" value="1"/>
</dbReference>
<dbReference type="EMBL" id="CAUYUJ010017739">
    <property type="protein sequence ID" value="CAK0877455.1"/>
    <property type="molecule type" value="Genomic_DNA"/>
</dbReference>
<dbReference type="SMART" id="SM00356">
    <property type="entry name" value="ZnF_C3H1"/>
    <property type="match status" value="2"/>
</dbReference>
<dbReference type="PROSITE" id="PS50103">
    <property type="entry name" value="ZF_C3H1"/>
    <property type="match status" value="2"/>
</dbReference>
<dbReference type="InterPro" id="IPR000571">
    <property type="entry name" value="Znf_CCCH"/>
</dbReference>
<keyword evidence="3 5" id="KW-0863">Zinc-finger</keyword>
<evidence type="ECO:0000256" key="3">
    <source>
        <dbReference type="ARBA" id="ARBA00022771"/>
    </source>
</evidence>
<feature type="compositionally biased region" description="Low complexity" evidence="6">
    <location>
        <begin position="149"/>
        <end position="178"/>
    </location>
</feature>
<dbReference type="InterPro" id="IPR036855">
    <property type="entry name" value="Znf_CCCH_sf"/>
</dbReference>
<feature type="compositionally biased region" description="Gly residues" evidence="6">
    <location>
        <begin position="259"/>
        <end position="268"/>
    </location>
</feature>
<dbReference type="Gene3D" id="4.10.1000.10">
    <property type="entry name" value="Zinc finger, CCCH-type"/>
    <property type="match status" value="2"/>
</dbReference>
<evidence type="ECO:0000256" key="6">
    <source>
        <dbReference type="SAM" id="MobiDB-lite"/>
    </source>
</evidence>
<keyword evidence="4 5" id="KW-0862">Zinc</keyword>
<feature type="region of interest" description="Disordered" evidence="6">
    <location>
        <begin position="1"/>
        <end position="36"/>
    </location>
</feature>
<evidence type="ECO:0000313" key="9">
    <source>
        <dbReference type="Proteomes" id="UP001189429"/>
    </source>
</evidence>
<evidence type="ECO:0000256" key="2">
    <source>
        <dbReference type="ARBA" id="ARBA00022737"/>
    </source>
</evidence>
<sequence length="351" mass="35344">MPSSAANGAPRNAPRQPHGTGRAPRAGEGQGRAFEPSPIFHKTSLCKFFAVGACSRGSRCKFAHGSTDLVQAPDFTKTQYCPSVLSGARCEAGRRCTFAHSPGELRPWADGDGRRAGGAAAPSGALAAAAAAAPVTRRGLVLQDLRAQGPPGEAGEAARSSKAGGPAAPAPGPQDALPGVRIELVEILRHRMDQQRAYSEARGSEGCAHSRQATTERGGPSGQATAEGGGVASSAQSGPATLGGRSGSQWSASGASSSGAGGATGGRGNSSSGERRGGSPDAEDGPGRVAWSRQHTTGGRASRQVKNTFMDCMSSSSSSDGEAVLPLRRAQSSPTLTLALQSSPTSMCDAL</sequence>
<evidence type="ECO:0000256" key="5">
    <source>
        <dbReference type="PROSITE-ProRule" id="PRU00723"/>
    </source>
</evidence>
<feature type="domain" description="C3H1-type" evidence="7">
    <location>
        <begin position="75"/>
        <end position="103"/>
    </location>
</feature>
<feature type="region of interest" description="Disordered" evidence="6">
    <location>
        <begin position="195"/>
        <end position="304"/>
    </location>
</feature>
<evidence type="ECO:0000256" key="4">
    <source>
        <dbReference type="ARBA" id="ARBA00022833"/>
    </source>
</evidence>
<organism evidence="8 9">
    <name type="scientific">Prorocentrum cordatum</name>
    <dbReference type="NCBI Taxonomy" id="2364126"/>
    <lineage>
        <taxon>Eukaryota</taxon>
        <taxon>Sar</taxon>
        <taxon>Alveolata</taxon>
        <taxon>Dinophyceae</taxon>
        <taxon>Prorocentrales</taxon>
        <taxon>Prorocentraceae</taxon>
        <taxon>Prorocentrum</taxon>
    </lineage>
</organism>
<feature type="compositionally biased region" description="Polar residues" evidence="6">
    <location>
        <begin position="293"/>
        <end position="304"/>
    </location>
</feature>